<accession>A0A6J4JGB1</accession>
<dbReference type="AlphaFoldDB" id="A0A6J4JGB1"/>
<dbReference type="EMBL" id="CADCTB010000215">
    <property type="protein sequence ID" value="CAA9276044.1"/>
    <property type="molecule type" value="Genomic_DNA"/>
</dbReference>
<evidence type="ECO:0000256" key="1">
    <source>
        <dbReference type="SAM" id="MobiDB-lite"/>
    </source>
</evidence>
<sequence length="30" mass="3174">ATAVQRAGRVPGADGLPPDNGDPERQHRHV</sequence>
<organism evidence="2">
    <name type="scientific">uncultured Acidimicrobiales bacterium</name>
    <dbReference type="NCBI Taxonomy" id="310071"/>
    <lineage>
        <taxon>Bacteria</taxon>
        <taxon>Bacillati</taxon>
        <taxon>Actinomycetota</taxon>
        <taxon>Acidimicrobiia</taxon>
        <taxon>Acidimicrobiales</taxon>
        <taxon>environmental samples</taxon>
    </lineage>
</organism>
<feature type="non-terminal residue" evidence="2">
    <location>
        <position position="30"/>
    </location>
</feature>
<proteinExistence type="predicted"/>
<feature type="region of interest" description="Disordered" evidence="1">
    <location>
        <begin position="1"/>
        <end position="30"/>
    </location>
</feature>
<gene>
    <name evidence="2" type="ORF">AVDCRST_MAG10-3594</name>
</gene>
<feature type="non-terminal residue" evidence="2">
    <location>
        <position position="1"/>
    </location>
</feature>
<evidence type="ECO:0000313" key="2">
    <source>
        <dbReference type="EMBL" id="CAA9276044.1"/>
    </source>
</evidence>
<reference evidence="2" key="1">
    <citation type="submission" date="2020-02" db="EMBL/GenBank/DDBJ databases">
        <authorList>
            <person name="Meier V. D."/>
        </authorList>
    </citation>
    <scope>NUCLEOTIDE SEQUENCE</scope>
    <source>
        <strain evidence="2">AVDCRST_MAG10</strain>
    </source>
</reference>
<name>A0A6J4JGB1_9ACTN</name>
<protein>
    <submittedName>
        <fullName evidence="2">Uncharacterized protein</fullName>
    </submittedName>
</protein>